<evidence type="ECO:0000256" key="10">
    <source>
        <dbReference type="ARBA" id="ARBA00023152"/>
    </source>
</evidence>
<name>A0ABS1CFH3_9GAMM</name>
<keyword evidence="7 13" id="KW-0418">Kinase</keyword>
<keyword evidence="17" id="KW-1185">Reference proteome</keyword>
<dbReference type="Pfam" id="PF02887">
    <property type="entry name" value="PK_C"/>
    <property type="match status" value="1"/>
</dbReference>
<comment type="catalytic activity">
    <reaction evidence="13">
        <text>pyruvate + ATP = phosphoenolpyruvate + ADP + H(+)</text>
        <dbReference type="Rhea" id="RHEA:18157"/>
        <dbReference type="ChEBI" id="CHEBI:15361"/>
        <dbReference type="ChEBI" id="CHEBI:15378"/>
        <dbReference type="ChEBI" id="CHEBI:30616"/>
        <dbReference type="ChEBI" id="CHEBI:58702"/>
        <dbReference type="ChEBI" id="CHEBI:456216"/>
        <dbReference type="EC" id="2.7.1.40"/>
    </reaction>
</comment>
<dbReference type="SUPFAM" id="SSF52935">
    <property type="entry name" value="PK C-terminal domain-like"/>
    <property type="match status" value="1"/>
</dbReference>
<evidence type="ECO:0000256" key="2">
    <source>
        <dbReference type="ARBA" id="ARBA00008663"/>
    </source>
</evidence>
<dbReference type="Gene3D" id="2.40.33.10">
    <property type="entry name" value="PK beta-barrel domain-like"/>
    <property type="match status" value="1"/>
</dbReference>
<comment type="pathway">
    <text evidence="1 13">Carbohydrate degradation; glycolysis; pyruvate from D-glyceraldehyde 3-phosphate: step 5/5.</text>
</comment>
<reference evidence="16 17" key="1">
    <citation type="journal article" date="2020" name="Microorganisms">
        <title>Osmotic Adaptation and Compatible Solute Biosynthesis of Phototrophic Bacteria as Revealed from Genome Analyses.</title>
        <authorList>
            <person name="Imhoff J.F."/>
            <person name="Rahn T."/>
            <person name="Kunzel S."/>
            <person name="Keller A."/>
            <person name="Neulinger S.C."/>
        </authorList>
    </citation>
    <scope>NUCLEOTIDE SEQUENCE [LARGE SCALE GENOMIC DNA]</scope>
    <source>
        <strain evidence="16 17">DSM 6210</strain>
    </source>
</reference>
<keyword evidence="11 16" id="KW-0670">Pyruvate</keyword>
<feature type="domain" description="Pyruvate kinase barrel" evidence="14">
    <location>
        <begin position="7"/>
        <end position="326"/>
    </location>
</feature>
<evidence type="ECO:0000256" key="5">
    <source>
        <dbReference type="ARBA" id="ARBA00022723"/>
    </source>
</evidence>
<evidence type="ECO:0000256" key="11">
    <source>
        <dbReference type="ARBA" id="ARBA00023317"/>
    </source>
</evidence>
<dbReference type="InterPro" id="IPR001697">
    <property type="entry name" value="Pyr_Knase"/>
</dbReference>
<dbReference type="SUPFAM" id="SSF50800">
    <property type="entry name" value="PK beta-barrel domain-like"/>
    <property type="match status" value="1"/>
</dbReference>
<dbReference type="EC" id="2.7.1.40" evidence="3 12"/>
<sequence length="482" mass="52281">MQYRPYKTKIVATIGPASDQPERLRALIDAGLDVARLNFSHGDPDYHAGVIARLRQAAADTGRRVAIMGDLPGPKMRVGEIADEPVELVRDETITLTTEDCIGSAERVSVSFPDLPAAVRPGDRLFLNDGFILLKVVEVRGSEVVCSVRAGGELRSRKGLNLPGIDLGISAFTDDDRAWLAFAAEHRIDAVSQSFVASAEDIGAVRDTARALDYDPFVIAKIERATALENLEGILATADGLMVARGDLGVEIPIETIAVAQRRITELANRVGKPVITATQMLESMVTMRRPTRAEATDVANAILGGTDCVMLSAESAMGRFPVESVQMLAGIAAAIEPERNLRLQAERVGAYDSDGSRRALDLIARSVYHTAERSHPRLVAVPTRSGNTARRIARFRLPCPVVAFTPSTDTAQRLCFSYGVYPQETGTDLADWTQYVRSWLAEQAIDDGSVLLTQGPSDEHPCGNHRLEIIELDGERAEACR</sequence>
<dbReference type="GO" id="GO:0016301">
    <property type="term" value="F:kinase activity"/>
    <property type="evidence" value="ECO:0007669"/>
    <property type="project" value="UniProtKB-KW"/>
</dbReference>
<evidence type="ECO:0000256" key="9">
    <source>
        <dbReference type="ARBA" id="ARBA00022842"/>
    </source>
</evidence>
<dbReference type="Proteomes" id="UP000748752">
    <property type="component" value="Unassembled WGS sequence"/>
</dbReference>
<evidence type="ECO:0000256" key="1">
    <source>
        <dbReference type="ARBA" id="ARBA00004997"/>
    </source>
</evidence>
<evidence type="ECO:0000256" key="6">
    <source>
        <dbReference type="ARBA" id="ARBA00022741"/>
    </source>
</evidence>
<evidence type="ECO:0000256" key="12">
    <source>
        <dbReference type="NCBIfam" id="TIGR01064"/>
    </source>
</evidence>
<dbReference type="PANTHER" id="PTHR11817">
    <property type="entry name" value="PYRUVATE KINASE"/>
    <property type="match status" value="1"/>
</dbReference>
<dbReference type="SUPFAM" id="SSF51621">
    <property type="entry name" value="Phosphoenolpyruvate/pyruvate domain"/>
    <property type="match status" value="1"/>
</dbReference>
<dbReference type="RefSeq" id="WP_200235713.1">
    <property type="nucleotide sequence ID" value="NZ_NRRV01000014.1"/>
</dbReference>
<evidence type="ECO:0000256" key="8">
    <source>
        <dbReference type="ARBA" id="ARBA00022840"/>
    </source>
</evidence>
<dbReference type="InterPro" id="IPR011037">
    <property type="entry name" value="Pyrv_Knase-like_insert_dom_sf"/>
</dbReference>
<evidence type="ECO:0000259" key="14">
    <source>
        <dbReference type="Pfam" id="PF00224"/>
    </source>
</evidence>
<evidence type="ECO:0000256" key="7">
    <source>
        <dbReference type="ARBA" id="ARBA00022777"/>
    </source>
</evidence>
<keyword evidence="5" id="KW-0479">Metal-binding</keyword>
<evidence type="ECO:0000256" key="3">
    <source>
        <dbReference type="ARBA" id="ARBA00012142"/>
    </source>
</evidence>
<feature type="domain" description="Pyruvate kinase C-terminal" evidence="15">
    <location>
        <begin position="363"/>
        <end position="449"/>
    </location>
</feature>
<evidence type="ECO:0000313" key="17">
    <source>
        <dbReference type="Proteomes" id="UP000748752"/>
    </source>
</evidence>
<keyword evidence="8" id="KW-0067">ATP-binding</keyword>
<accession>A0ABS1CFH3</accession>
<keyword evidence="9 13" id="KW-0460">Magnesium</keyword>
<evidence type="ECO:0000259" key="15">
    <source>
        <dbReference type="Pfam" id="PF02887"/>
    </source>
</evidence>
<keyword evidence="4 13" id="KW-0808">Transferase</keyword>
<dbReference type="Gene3D" id="3.20.20.60">
    <property type="entry name" value="Phosphoenolpyruvate-binding domains"/>
    <property type="match status" value="1"/>
</dbReference>
<evidence type="ECO:0000313" key="16">
    <source>
        <dbReference type="EMBL" id="MBK1630644.1"/>
    </source>
</evidence>
<evidence type="ECO:0000256" key="13">
    <source>
        <dbReference type="RuleBase" id="RU000504"/>
    </source>
</evidence>
<dbReference type="InterPro" id="IPR015795">
    <property type="entry name" value="Pyrv_Knase_C"/>
</dbReference>
<proteinExistence type="inferred from homology"/>
<dbReference type="InterPro" id="IPR040442">
    <property type="entry name" value="Pyrv_kinase-like_dom_sf"/>
</dbReference>
<dbReference type="EMBL" id="NRRV01000014">
    <property type="protein sequence ID" value="MBK1630644.1"/>
    <property type="molecule type" value="Genomic_DNA"/>
</dbReference>
<dbReference type="PRINTS" id="PR01050">
    <property type="entry name" value="PYRUVTKNASE"/>
</dbReference>
<organism evidence="16 17">
    <name type="scientific">Thiohalocapsa halophila</name>
    <dbReference type="NCBI Taxonomy" id="69359"/>
    <lineage>
        <taxon>Bacteria</taxon>
        <taxon>Pseudomonadati</taxon>
        <taxon>Pseudomonadota</taxon>
        <taxon>Gammaproteobacteria</taxon>
        <taxon>Chromatiales</taxon>
        <taxon>Chromatiaceae</taxon>
        <taxon>Thiohalocapsa</taxon>
    </lineage>
</organism>
<evidence type="ECO:0000256" key="4">
    <source>
        <dbReference type="ARBA" id="ARBA00022679"/>
    </source>
</evidence>
<dbReference type="InterPro" id="IPR015813">
    <property type="entry name" value="Pyrv/PenolPyrv_kinase-like_dom"/>
</dbReference>
<dbReference type="Pfam" id="PF00224">
    <property type="entry name" value="PK"/>
    <property type="match status" value="1"/>
</dbReference>
<keyword evidence="10 13" id="KW-0324">Glycolysis</keyword>
<comment type="similarity">
    <text evidence="2 13">Belongs to the pyruvate kinase family.</text>
</comment>
<protein>
    <recommendedName>
        <fullName evidence="3 12">Pyruvate kinase</fullName>
        <ecNumber evidence="3 12">2.7.1.40</ecNumber>
    </recommendedName>
</protein>
<comment type="caution">
    <text evidence="16">The sequence shown here is derived from an EMBL/GenBank/DDBJ whole genome shotgun (WGS) entry which is preliminary data.</text>
</comment>
<dbReference type="InterPro" id="IPR036918">
    <property type="entry name" value="Pyrv_Knase_C_sf"/>
</dbReference>
<dbReference type="InterPro" id="IPR015806">
    <property type="entry name" value="Pyrv_Knase_insert_dom_sf"/>
</dbReference>
<dbReference type="InterPro" id="IPR015793">
    <property type="entry name" value="Pyrv_Knase_brl"/>
</dbReference>
<dbReference type="Gene3D" id="3.40.1380.20">
    <property type="entry name" value="Pyruvate kinase, C-terminal domain"/>
    <property type="match status" value="1"/>
</dbReference>
<dbReference type="NCBIfam" id="TIGR01064">
    <property type="entry name" value="pyruv_kin"/>
    <property type="match status" value="1"/>
</dbReference>
<keyword evidence="6" id="KW-0547">Nucleotide-binding</keyword>
<dbReference type="NCBIfam" id="NF004491">
    <property type="entry name" value="PRK05826.1"/>
    <property type="match status" value="1"/>
</dbReference>
<gene>
    <name evidence="16" type="primary">pyk</name>
    <name evidence="16" type="ORF">CKO31_07775</name>
</gene>